<dbReference type="GeneID" id="25565948"/>
<dbReference type="RefSeq" id="XP_013756932.1">
    <property type="nucleotide sequence ID" value="XM_013901478.1"/>
</dbReference>
<name>A0A0L0DDU4_THETB</name>
<feature type="transmembrane region" description="Helical" evidence="1">
    <location>
        <begin position="79"/>
        <end position="99"/>
    </location>
</feature>
<dbReference type="AlphaFoldDB" id="A0A0L0DDU4"/>
<feature type="transmembrane region" description="Helical" evidence="1">
    <location>
        <begin position="47"/>
        <end position="67"/>
    </location>
</feature>
<sequence>MDAPLFGETKSSSKLVYYGVGGILGIFSTVTVIAAIVTGAKEDFRHIFFAITLCLYLAVFAVLVRWYMKGDLDPKFKNLFILLTIACLFAGVTANLYIWRKLPDVKACKGELYYVESETKGYCVPLCASSYLLNTRTMACQFVNNSLSTHGVDMIDSGLSPLSLPDDGDAPAEAPIEPAPAALAPVAAKEVEAKPASAAGSVAFGVGLKRRKSGISFRRQP</sequence>
<dbReference type="PANTHER" id="PTHR28603">
    <property type="entry name" value="TRANSMEMBRANE PROTEIN 243"/>
    <property type="match status" value="1"/>
</dbReference>
<dbReference type="PANTHER" id="PTHR28603:SF1">
    <property type="entry name" value="TRANSMEMBRANE PROTEIN 243"/>
    <property type="match status" value="1"/>
</dbReference>
<dbReference type="OrthoDB" id="17800at2759"/>
<evidence type="ECO:0000256" key="1">
    <source>
        <dbReference type="SAM" id="Phobius"/>
    </source>
</evidence>
<organism evidence="2 3">
    <name type="scientific">Thecamonas trahens ATCC 50062</name>
    <dbReference type="NCBI Taxonomy" id="461836"/>
    <lineage>
        <taxon>Eukaryota</taxon>
        <taxon>Apusozoa</taxon>
        <taxon>Apusomonadida</taxon>
        <taxon>Apusomonadidae</taxon>
        <taxon>Thecamonas</taxon>
    </lineage>
</organism>
<gene>
    <name evidence="2" type="ORF">AMSG_06881</name>
</gene>
<reference evidence="2 3" key="1">
    <citation type="submission" date="2010-05" db="EMBL/GenBank/DDBJ databases">
        <title>The Genome Sequence of Thecamonas trahens ATCC 50062.</title>
        <authorList>
            <consortium name="The Broad Institute Genome Sequencing Platform"/>
            <person name="Russ C."/>
            <person name="Cuomo C."/>
            <person name="Shea T."/>
            <person name="Young S.K."/>
            <person name="Zeng Q."/>
            <person name="Koehrsen M."/>
            <person name="Haas B."/>
            <person name="Borodovsky M."/>
            <person name="Guigo R."/>
            <person name="Alvarado L."/>
            <person name="Berlin A."/>
            <person name="Bochicchio J."/>
            <person name="Borenstein D."/>
            <person name="Chapman S."/>
            <person name="Chen Z."/>
            <person name="Freedman E."/>
            <person name="Gellesch M."/>
            <person name="Goldberg J."/>
            <person name="Griggs A."/>
            <person name="Gujja S."/>
            <person name="Heilman E."/>
            <person name="Heiman D."/>
            <person name="Hepburn T."/>
            <person name="Howarth C."/>
            <person name="Jen D."/>
            <person name="Larson L."/>
            <person name="Mehta T."/>
            <person name="Park D."/>
            <person name="Pearson M."/>
            <person name="Roberts A."/>
            <person name="Saif S."/>
            <person name="Shenoy N."/>
            <person name="Sisk P."/>
            <person name="Stolte C."/>
            <person name="Sykes S."/>
            <person name="Thomson T."/>
            <person name="Walk T."/>
            <person name="White J."/>
            <person name="Yandava C."/>
            <person name="Burger G."/>
            <person name="Gray M.W."/>
            <person name="Holland P.W.H."/>
            <person name="King N."/>
            <person name="Lang F.B.F."/>
            <person name="Roger A.J."/>
            <person name="Ruiz-Trillo I."/>
            <person name="Lander E."/>
            <person name="Nusbaum C."/>
        </authorList>
    </citation>
    <scope>NUCLEOTIDE SEQUENCE [LARGE SCALE GENOMIC DNA]</scope>
    <source>
        <strain evidence="2 3">ATCC 50062</strain>
    </source>
</reference>
<dbReference type="Proteomes" id="UP000054408">
    <property type="component" value="Unassembled WGS sequence"/>
</dbReference>
<feature type="transmembrane region" description="Helical" evidence="1">
    <location>
        <begin position="15"/>
        <end position="40"/>
    </location>
</feature>
<keyword evidence="1" id="KW-0472">Membrane</keyword>
<accession>A0A0L0DDU4</accession>
<proteinExistence type="predicted"/>
<evidence type="ECO:0000313" key="3">
    <source>
        <dbReference type="Proteomes" id="UP000054408"/>
    </source>
</evidence>
<dbReference type="InterPro" id="IPR022564">
    <property type="entry name" value="DUF2678"/>
</dbReference>
<keyword evidence="1" id="KW-1133">Transmembrane helix</keyword>
<keyword evidence="1" id="KW-0812">Transmembrane</keyword>
<dbReference type="OMA" id="FRHIFFA"/>
<dbReference type="Pfam" id="PF10856">
    <property type="entry name" value="DUF2678"/>
    <property type="match status" value="1"/>
</dbReference>
<protein>
    <submittedName>
        <fullName evidence="2">Uncharacterized protein</fullName>
    </submittedName>
</protein>
<keyword evidence="3" id="KW-1185">Reference proteome</keyword>
<dbReference type="EMBL" id="GL349461">
    <property type="protein sequence ID" value="KNC50390.1"/>
    <property type="molecule type" value="Genomic_DNA"/>
</dbReference>
<evidence type="ECO:0000313" key="2">
    <source>
        <dbReference type="EMBL" id="KNC50390.1"/>
    </source>
</evidence>
<dbReference type="eggNOG" id="ENOG502SDFI">
    <property type="taxonomic scope" value="Eukaryota"/>
</dbReference>